<reference evidence="1" key="2">
    <citation type="submission" date="2020-04" db="EMBL/GenBank/DDBJ databases">
        <authorList>
            <person name="Santos R.A.C."/>
            <person name="Steenwyk J.L."/>
            <person name="Rivero-Menendez O."/>
            <person name="Mead M.E."/>
            <person name="Silva L.P."/>
            <person name="Bastos R.W."/>
            <person name="Alastruey-Izquierdo A."/>
            <person name="Goldman G.H."/>
            <person name="Rokas A."/>
        </authorList>
    </citation>
    <scope>NUCLEOTIDE SEQUENCE</scope>
    <source>
        <strain evidence="1">CNM-CM6805</strain>
    </source>
</reference>
<dbReference type="EMBL" id="JAAAPX010000091">
    <property type="protein sequence ID" value="KAF4232345.1"/>
    <property type="molecule type" value="Genomic_DNA"/>
</dbReference>
<evidence type="ECO:0000313" key="2">
    <source>
        <dbReference type="Proteomes" id="UP000653565"/>
    </source>
</evidence>
<dbReference type="PANTHER" id="PTHR43857">
    <property type="entry name" value="BLR7761 PROTEIN"/>
    <property type="match status" value="1"/>
</dbReference>
<dbReference type="Gene3D" id="3.30.1330.40">
    <property type="entry name" value="RutC-like"/>
    <property type="match status" value="1"/>
</dbReference>
<dbReference type="InterPro" id="IPR035959">
    <property type="entry name" value="RutC-like_sf"/>
</dbReference>
<keyword evidence="2" id="KW-1185">Reference proteome</keyword>
<name>A0A8H4MEE9_9EURO</name>
<dbReference type="Proteomes" id="UP000653565">
    <property type="component" value="Unassembled WGS sequence"/>
</dbReference>
<dbReference type="PANTHER" id="PTHR43857:SF1">
    <property type="entry name" value="YJGH FAMILY PROTEIN"/>
    <property type="match status" value="1"/>
</dbReference>
<dbReference type="SUPFAM" id="SSF55298">
    <property type="entry name" value="YjgF-like"/>
    <property type="match status" value="1"/>
</dbReference>
<dbReference type="OrthoDB" id="309640at2759"/>
<dbReference type="InterPro" id="IPR006175">
    <property type="entry name" value="YjgF/YER057c/UK114"/>
</dbReference>
<gene>
    <name evidence="1" type="ORF">CNMCM6805_009991</name>
</gene>
<evidence type="ECO:0000313" key="1">
    <source>
        <dbReference type="EMBL" id="KAF4232345.1"/>
    </source>
</evidence>
<organism evidence="1 2">
    <name type="scientific">Aspergillus fumigatiaffinis</name>
    <dbReference type="NCBI Taxonomy" id="340414"/>
    <lineage>
        <taxon>Eukaryota</taxon>
        <taxon>Fungi</taxon>
        <taxon>Dikarya</taxon>
        <taxon>Ascomycota</taxon>
        <taxon>Pezizomycotina</taxon>
        <taxon>Eurotiomycetes</taxon>
        <taxon>Eurotiomycetidae</taxon>
        <taxon>Eurotiales</taxon>
        <taxon>Aspergillaceae</taxon>
        <taxon>Aspergillus</taxon>
        <taxon>Aspergillus subgen. Fumigati</taxon>
    </lineage>
</organism>
<proteinExistence type="predicted"/>
<dbReference type="AlphaFoldDB" id="A0A8H4MEE9"/>
<accession>A0A8H4MEE9</accession>
<protein>
    <submittedName>
        <fullName evidence="1">Uncharacterized protein</fullName>
    </submittedName>
</protein>
<dbReference type="Pfam" id="PF01042">
    <property type="entry name" value="Ribonuc_L-PSP"/>
    <property type="match status" value="1"/>
</dbReference>
<reference evidence="1" key="1">
    <citation type="journal article" date="2020" name="bioRxiv">
        <title>Genomic and phenotypic heterogeneity of clinical isolates of the human pathogens Aspergillus fumigatus, Aspergillus lentulus and Aspergillus fumigatiaffinis.</title>
        <authorList>
            <person name="dos Santos R.A.C."/>
            <person name="Steenwyk J.L."/>
            <person name="Rivero-Menendez O."/>
            <person name="Mead M.E."/>
            <person name="Silva L.P."/>
            <person name="Bastos R.W."/>
            <person name="Alastruey-Izquierdo A."/>
            <person name="Goldman G.H."/>
            <person name="Rokas A."/>
        </authorList>
    </citation>
    <scope>NUCLEOTIDE SEQUENCE</scope>
    <source>
        <strain evidence="1">CNM-CM6805</strain>
    </source>
</reference>
<sequence length="134" mass="14759">MSENVTTSNPATIHRPPGGGYAHVAVTKPGLRIIEIAGQVGYTVAGTISEEFHQQVRQSFANLKAALESVGAAPRDVTKIRYYIKDFDKDKLQHLRLAVQEFYGSEYRAPSTLIPVPTLFDPHVLFELEASAAY</sequence>
<comment type="caution">
    <text evidence="1">The sequence shown here is derived from an EMBL/GenBank/DDBJ whole genome shotgun (WGS) entry which is preliminary data.</text>
</comment>